<name>A0ACC2XVM5_9TREE</name>
<organism evidence="1 2">
    <name type="scientific">Naganishia onofrii</name>
    <dbReference type="NCBI Taxonomy" id="1851511"/>
    <lineage>
        <taxon>Eukaryota</taxon>
        <taxon>Fungi</taxon>
        <taxon>Dikarya</taxon>
        <taxon>Basidiomycota</taxon>
        <taxon>Agaricomycotina</taxon>
        <taxon>Tremellomycetes</taxon>
        <taxon>Filobasidiales</taxon>
        <taxon>Filobasidiaceae</taxon>
        <taxon>Naganishia</taxon>
    </lineage>
</organism>
<keyword evidence="2" id="KW-1185">Reference proteome</keyword>
<comment type="caution">
    <text evidence="1">The sequence shown here is derived from an EMBL/GenBank/DDBJ whole genome shotgun (WGS) entry which is preliminary data.</text>
</comment>
<protein>
    <submittedName>
        <fullName evidence="1">Uncharacterized protein</fullName>
    </submittedName>
</protein>
<gene>
    <name evidence="1" type="ORF">QFC24_001294</name>
</gene>
<accession>A0ACC2XVM5</accession>
<evidence type="ECO:0000313" key="2">
    <source>
        <dbReference type="Proteomes" id="UP001234202"/>
    </source>
</evidence>
<dbReference type="Proteomes" id="UP001234202">
    <property type="component" value="Unassembled WGS sequence"/>
</dbReference>
<sequence>MLADLLHTFTVNDPRDVVACLKSFPFREDLRQNIMDVAETAINLHTYETISLNAPAPFQDSTVNLKAEFARIRNQQYETDYDFNVDLFFTVNRLHDGHTTWMPRCYIDAFQNLLPIPIVSLAKKTRRRDRGRAESSEQEAIYVIPDADEFFSTFLNGSFTQYYMDRGIDIKRYAGAEILSIEGQDPYAYVRQIANEYTGDFLDDEIRQSVVYSSYRCMGKWGQRIGDFAGPTVPTYTKHEINVVLIPRGARESETVTIPYVSTLIGKNFTDQASYWENNCAPGVLTNGVDYKLYMTPLTGNNTSNASFTSNDTATILLNRRAYAGLPDLNVRKEAIDLPPAYIPSTLNLSGSDAVTYFTMLPDTSVGVMVIGSFAPLDPAAWQQTVLDGINGLKSQGAEHLIIDVTNNGGGYVCDGLWLHRLLAGPSVDRNVGFEAAIRITEFVEQLVQADMVLAKSYNFSEITPAYYPTGWKNLNGTNFGSDENFLYPLQHVTINGVSDTFSQRHADSCSPFYVNQVPTEQPFDLSRVDIVGNAVCASTCAAFTTLMQELHGVKIANFGAAKQAYSGMAGAEVLDWPGLDSEFKTANLKTHPLAGPELLVNGNFRINWRNAVADYSFPYTEKTWNRPQALWTFAAKEILGIDIEA</sequence>
<proteinExistence type="predicted"/>
<evidence type="ECO:0000313" key="1">
    <source>
        <dbReference type="EMBL" id="KAJ9127061.1"/>
    </source>
</evidence>
<dbReference type="EMBL" id="JASBWV010000003">
    <property type="protein sequence ID" value="KAJ9127061.1"/>
    <property type="molecule type" value="Genomic_DNA"/>
</dbReference>
<reference evidence="1" key="1">
    <citation type="submission" date="2023-04" db="EMBL/GenBank/DDBJ databases">
        <title>Draft Genome sequencing of Naganishia species isolated from polar environments using Oxford Nanopore Technology.</title>
        <authorList>
            <person name="Leo P."/>
            <person name="Venkateswaran K."/>
        </authorList>
    </citation>
    <scope>NUCLEOTIDE SEQUENCE</scope>
    <source>
        <strain evidence="1">DBVPG 5303</strain>
    </source>
</reference>